<feature type="domain" description="AAA" evidence="1">
    <location>
        <begin position="39"/>
        <end position="170"/>
    </location>
</feature>
<comment type="caution">
    <text evidence="3">The sequence shown here is derived from an EMBL/GenBank/DDBJ whole genome shotgun (WGS) entry which is preliminary data.</text>
</comment>
<accession>A0A0P7ZCD5</accession>
<dbReference type="AlphaFoldDB" id="A0A0P7ZCD5"/>
<evidence type="ECO:0008006" key="5">
    <source>
        <dbReference type="Google" id="ProtNLM"/>
    </source>
</evidence>
<dbReference type="PATRIC" id="fig|1719120.3.peg.3403"/>
<dbReference type="InterPro" id="IPR041682">
    <property type="entry name" value="AAA_14"/>
</dbReference>
<gene>
    <name evidence="3" type="ORF">MPEBLZ_03131</name>
</gene>
<dbReference type="InterPro" id="IPR025420">
    <property type="entry name" value="DUF4143"/>
</dbReference>
<dbReference type="Pfam" id="PF13173">
    <property type="entry name" value="AAA_14"/>
    <property type="match status" value="1"/>
</dbReference>
<dbReference type="Pfam" id="PF13635">
    <property type="entry name" value="DUF4143"/>
    <property type="match status" value="1"/>
</dbReference>
<evidence type="ECO:0000259" key="2">
    <source>
        <dbReference type="Pfam" id="PF13635"/>
    </source>
</evidence>
<evidence type="ECO:0000313" key="3">
    <source>
        <dbReference type="EMBL" id="KPQ42307.1"/>
    </source>
</evidence>
<reference evidence="3 4" key="1">
    <citation type="submission" date="2015-09" db="EMBL/GenBank/DDBJ databases">
        <title>A metagenomics-based metabolic model of nitrate-dependent anaerobic oxidation of methane by Methanoperedens-like archaea.</title>
        <authorList>
            <person name="Arshad A."/>
            <person name="Speth D.R."/>
            <person name="De Graaf R.M."/>
            <person name="Op Den Camp H.J."/>
            <person name="Jetten M.S."/>
            <person name="Welte C.U."/>
        </authorList>
    </citation>
    <scope>NUCLEOTIDE SEQUENCE [LARGE SCALE GENOMIC DNA]</scope>
</reference>
<name>A0A0P7ZCD5_9EURY</name>
<dbReference type="PANTHER" id="PTHR33295:SF8">
    <property type="entry name" value="AAA+ ATPASE DOMAIN-CONTAINING PROTEIN"/>
    <property type="match status" value="1"/>
</dbReference>
<dbReference type="SUPFAM" id="SSF52540">
    <property type="entry name" value="P-loop containing nucleoside triphosphate hydrolases"/>
    <property type="match status" value="1"/>
</dbReference>
<dbReference type="PANTHER" id="PTHR33295">
    <property type="entry name" value="ATPASE"/>
    <property type="match status" value="1"/>
</dbReference>
<organism evidence="3 4">
    <name type="scientific">Candidatus Methanoperedens nitratireducens</name>
    <dbReference type="NCBI Taxonomy" id="1392998"/>
    <lineage>
        <taxon>Archaea</taxon>
        <taxon>Methanobacteriati</taxon>
        <taxon>Methanobacteriota</taxon>
        <taxon>Stenosarchaea group</taxon>
        <taxon>Methanomicrobia</taxon>
        <taxon>Methanosarcinales</taxon>
        <taxon>ANME-2 cluster</taxon>
        <taxon>Candidatus Methanoperedentaceae</taxon>
        <taxon>Candidatus Methanoperedens</taxon>
    </lineage>
</organism>
<dbReference type="Gene3D" id="3.40.50.300">
    <property type="entry name" value="P-loop containing nucleotide triphosphate hydrolases"/>
    <property type="match status" value="1"/>
</dbReference>
<dbReference type="Proteomes" id="UP000050360">
    <property type="component" value="Unassembled WGS sequence"/>
</dbReference>
<feature type="domain" description="DUF4143" evidence="2">
    <location>
        <begin position="229"/>
        <end position="369"/>
    </location>
</feature>
<evidence type="ECO:0000259" key="1">
    <source>
        <dbReference type="Pfam" id="PF13173"/>
    </source>
</evidence>
<evidence type="ECO:0000313" key="4">
    <source>
        <dbReference type="Proteomes" id="UP000050360"/>
    </source>
</evidence>
<dbReference type="InterPro" id="IPR027417">
    <property type="entry name" value="P-loop_NTPase"/>
</dbReference>
<protein>
    <recommendedName>
        <fullName evidence="5">Archaeal ATPase</fullName>
    </recommendedName>
</protein>
<sequence>MDTKTKLKYVFVEWQEQELPTFQKRHKILDIDKPHIEDILGVRRSGKTFFMYQLISQLIDSGIPRTNIVYINLDDERLLPLNGDELRLLVDTYKEFYEISEKHKLYLFLDEIQNMPAWEKWIKSTYDRERHIKIVISGSNASLLSSDLSTLLTGRHLTTRMFPFSFSEFLDFHNISVDPKTLQFSKMNIEIKKQFNEYLENGGFPEVIFYPSIKHRELLQSYFEDIIHKDIISRHNLRNTQTMKQLSIFCISNIAKPYSFNSLRKTFADYATLSTDVIINYLSYLEDAFLLFSLKHYDYSLKKQINKPKKLYCIDTGMVNAVSFRFSNNIGQLYENLVFLQLLRSNNEIYYWQDDKGLEVDFVIKEGLKANRFIQVCSDISDADTRSREIKGLISGLEFFDVPEGTIITSDQFEEETINGKKIRYVPLWYWLLETEANTVISSPIWPNIPCRNSGP</sequence>
<dbReference type="EMBL" id="LKCM01000241">
    <property type="protein sequence ID" value="KPQ42307.1"/>
    <property type="molecule type" value="Genomic_DNA"/>
</dbReference>
<proteinExistence type="predicted"/>